<accession>S6WIH5</accession>
<name>S6WIH5_PSESF</name>
<evidence type="ECO:0000313" key="2">
    <source>
        <dbReference type="Proteomes" id="UP000015729"/>
    </source>
</evidence>
<organism evidence="1 2">
    <name type="scientific">Pseudomonas syringae pv. actinidiae ICMP 18807</name>
    <dbReference type="NCBI Taxonomy" id="1194404"/>
    <lineage>
        <taxon>Bacteria</taxon>
        <taxon>Pseudomonadati</taxon>
        <taxon>Pseudomonadota</taxon>
        <taxon>Gammaproteobacteria</taxon>
        <taxon>Pseudomonadales</taxon>
        <taxon>Pseudomonadaceae</taxon>
        <taxon>Pseudomonas</taxon>
        <taxon>Pseudomonas syringae</taxon>
    </lineage>
</organism>
<sequence>MGKPSFSETRIIFIENVRKAFVEPSDLEFKGFYESVKWLPTSASQDDPFHLLPKAPEELIKFRMTVTKVLMAATRDLNKDVFVYGSHDFSGAARSGMYFAFRQYISERYYHLSGQWAEIIDVYYKGLCPVGFVDDRLIVI</sequence>
<reference evidence="1 2" key="1">
    <citation type="journal article" date="2013" name="PLoS Pathog.">
        <title>Genomic analysis of the Kiwifruit pathogen Pseudomonas syringae pv. actinidiae provides insight into the origins of an emergent plant disease.</title>
        <authorList>
            <person name="McCann H.C."/>
            <person name="Rikkerink E.H."/>
            <person name="Bertels F."/>
            <person name="Fiers M."/>
            <person name="Lu A."/>
            <person name="Rees-George J."/>
            <person name="Andersen M.T."/>
            <person name="Gleave A.P."/>
            <person name="Haubold B."/>
            <person name="Wohlers M.W."/>
            <person name="Guttman D.S."/>
            <person name="Wang P.W."/>
            <person name="Straub C."/>
            <person name="Vanneste J.L."/>
            <person name="Rainey P.B."/>
            <person name="Templeton M.D."/>
        </authorList>
    </citation>
    <scope>NUCLEOTIDE SEQUENCE [LARGE SCALE GENOMIC DNA]</scope>
    <source>
        <strain evidence="1 2">ICMP 18807</strain>
    </source>
</reference>
<gene>
    <name evidence="1" type="ORF">A244_01995</name>
</gene>
<proteinExistence type="predicted"/>
<protein>
    <submittedName>
        <fullName evidence="1">Uncharacterized protein</fullName>
    </submittedName>
</protein>
<comment type="caution">
    <text evidence="1">The sequence shown here is derived from an EMBL/GenBank/DDBJ whole genome shotgun (WGS) entry which is preliminary data.</text>
</comment>
<dbReference type="Proteomes" id="UP000015729">
    <property type="component" value="Unassembled WGS sequence"/>
</dbReference>
<dbReference type="PATRIC" id="fig|1194404.4.peg.421"/>
<dbReference type="EMBL" id="AOKG01000138">
    <property type="protein sequence ID" value="EPN63616.1"/>
    <property type="molecule type" value="Genomic_DNA"/>
</dbReference>
<dbReference type="AlphaFoldDB" id="S6WIH5"/>
<evidence type="ECO:0000313" key="1">
    <source>
        <dbReference type="EMBL" id="EPN63616.1"/>
    </source>
</evidence>